<evidence type="ECO:0000256" key="15">
    <source>
        <dbReference type="ARBA" id="ARBA00022990"/>
    </source>
</evidence>
<reference evidence="28" key="1">
    <citation type="journal article" date="2023" name="Front. Mar. Sci.">
        <title>A new Merluccius polli reference genome to investigate the effects of global change in West African waters.</title>
        <authorList>
            <person name="Mateo J.L."/>
            <person name="Blanco-Fernandez C."/>
            <person name="Garcia-Vazquez E."/>
            <person name="Machado-Schiaffino G."/>
        </authorList>
    </citation>
    <scope>NUCLEOTIDE SEQUENCE</scope>
    <source>
        <strain evidence="28">C29</strain>
        <tissue evidence="28">Fin</tissue>
    </source>
</reference>
<accession>A0AA47P5A5</accession>
<feature type="domain" description="Centromere/kinetochore protein zw10 middle" evidence="25">
    <location>
        <begin position="177"/>
        <end position="408"/>
    </location>
</feature>
<dbReference type="GO" id="GO:0006888">
    <property type="term" value="P:endoplasmic reticulum to Golgi vesicle-mediated transport"/>
    <property type="evidence" value="ECO:0007669"/>
    <property type="project" value="TreeGrafter"/>
</dbReference>
<evidence type="ECO:0000256" key="5">
    <source>
        <dbReference type="ARBA" id="ARBA00022448"/>
    </source>
</evidence>
<dbReference type="InterPro" id="IPR055148">
    <property type="entry name" value="ZW10_C_2"/>
</dbReference>
<comment type="subcellular location">
    <subcellularLocation>
        <location evidence="3">Chromosome</location>
        <location evidence="3">Centromere</location>
        <location evidence="3">Kinetochore</location>
    </subcellularLocation>
    <subcellularLocation>
        <location evidence="1">Cytoplasm</location>
        <location evidence="1">Cytoskeleton</location>
        <location evidence="1">Spindle</location>
    </subcellularLocation>
    <subcellularLocation>
        <location evidence="2">Endoplasmic reticulum membrane</location>
        <topology evidence="2">Peripheral membrane protein</topology>
    </subcellularLocation>
</comment>
<evidence type="ECO:0000256" key="10">
    <source>
        <dbReference type="ARBA" id="ARBA00022776"/>
    </source>
</evidence>
<evidence type="ECO:0000256" key="2">
    <source>
        <dbReference type="ARBA" id="ARBA00004406"/>
    </source>
</evidence>
<evidence type="ECO:0000256" key="3">
    <source>
        <dbReference type="ARBA" id="ARBA00004629"/>
    </source>
</evidence>
<comment type="subunit">
    <text evidence="21">Interacts with NBAS and KNTC1/ROD; the interactions are mutually exclusive and indicative for its association in two different vesicle tethering complexes. Component of the RZZ complex composed of KNTC1/ROD, ZW10 and ZWILCH. Component of the NRZ complex composed of NBAS, ZW10 and RINT1/TIP20L; NRZ associates with SNAREs STX18, USE1L, BNIP1/SEC20L and SEC22B (the assembly has been described as syntaxin 18 complex). Interacts directly with RINT1/TIP20L bound to BNIP1/SEC20L. Interacts with C19orf25 and ZWINT. Interacts with ZFYVE1. Interacts with RAB18 and this interaction is enhanced in the presence of ZFYVE1.</text>
</comment>
<proteinExistence type="inferred from homology"/>
<evidence type="ECO:0000259" key="26">
    <source>
        <dbReference type="Pfam" id="PF20666"/>
    </source>
</evidence>
<evidence type="ECO:0000256" key="12">
    <source>
        <dbReference type="ARBA" id="ARBA00022838"/>
    </source>
</evidence>
<evidence type="ECO:0000256" key="20">
    <source>
        <dbReference type="ARBA" id="ARBA00023328"/>
    </source>
</evidence>
<comment type="caution">
    <text evidence="28">The sequence shown here is derived from an EMBL/GenBank/DDBJ whole genome shotgun (WGS) entry which is preliminary data.</text>
</comment>
<organism evidence="28 29">
    <name type="scientific">Merluccius polli</name>
    <name type="common">Benguela hake</name>
    <name type="synonym">Merluccius cadenati</name>
    <dbReference type="NCBI Taxonomy" id="89951"/>
    <lineage>
        <taxon>Eukaryota</taxon>
        <taxon>Metazoa</taxon>
        <taxon>Chordata</taxon>
        <taxon>Craniata</taxon>
        <taxon>Vertebrata</taxon>
        <taxon>Euteleostomi</taxon>
        <taxon>Actinopterygii</taxon>
        <taxon>Neopterygii</taxon>
        <taxon>Teleostei</taxon>
        <taxon>Neoteleostei</taxon>
        <taxon>Acanthomorphata</taxon>
        <taxon>Zeiogadaria</taxon>
        <taxon>Gadariae</taxon>
        <taxon>Gadiformes</taxon>
        <taxon>Gadoidei</taxon>
        <taxon>Merlucciidae</taxon>
        <taxon>Merluccius</taxon>
    </lineage>
</organism>
<dbReference type="EMBL" id="JAOPHQ010001997">
    <property type="protein sequence ID" value="KAK0148805.1"/>
    <property type="molecule type" value="Genomic_DNA"/>
</dbReference>
<keyword evidence="7" id="KW-0963">Cytoplasm</keyword>
<evidence type="ECO:0000256" key="4">
    <source>
        <dbReference type="ARBA" id="ARBA00006245"/>
    </source>
</evidence>
<evidence type="ECO:0000313" key="28">
    <source>
        <dbReference type="EMBL" id="KAK0148805.1"/>
    </source>
</evidence>
<protein>
    <recommendedName>
        <fullName evidence="22">Centromere/kinetochore protein zw10 homolog</fullName>
    </recommendedName>
</protein>
<evidence type="ECO:0000256" key="11">
    <source>
        <dbReference type="ARBA" id="ARBA00022824"/>
    </source>
</evidence>
<keyword evidence="18" id="KW-0206">Cytoskeleton</keyword>
<dbReference type="InterPro" id="IPR046362">
    <property type="entry name" value="Zw10/DSL1_C_sf"/>
</dbReference>
<comment type="similarity">
    <text evidence="4">Belongs to the ZW10 family.</text>
</comment>
<keyword evidence="15" id="KW-0007">Acetylation</keyword>
<gene>
    <name evidence="28" type="primary">ZW10</name>
    <name evidence="28" type="ORF">N1851_010885</name>
</gene>
<keyword evidence="29" id="KW-1185">Reference proteome</keyword>
<evidence type="ECO:0000256" key="8">
    <source>
        <dbReference type="ARBA" id="ARBA00022553"/>
    </source>
</evidence>
<dbReference type="AlphaFoldDB" id="A0AA47P5A5"/>
<evidence type="ECO:0000256" key="16">
    <source>
        <dbReference type="ARBA" id="ARBA00023054"/>
    </source>
</evidence>
<evidence type="ECO:0000256" key="23">
    <source>
        <dbReference type="SAM" id="MobiDB-lite"/>
    </source>
</evidence>
<keyword evidence="12" id="KW-0995">Kinetochore</keyword>
<keyword evidence="17" id="KW-0472">Membrane</keyword>
<name>A0AA47P5A5_MERPO</name>
<dbReference type="GO" id="GO:0005789">
    <property type="term" value="C:endoplasmic reticulum membrane"/>
    <property type="evidence" value="ECO:0007669"/>
    <property type="project" value="UniProtKB-SubCell"/>
</dbReference>
<evidence type="ECO:0000256" key="9">
    <source>
        <dbReference type="ARBA" id="ARBA00022618"/>
    </source>
</evidence>
<keyword evidence="9" id="KW-0132">Cell division</keyword>
<sequence length="774" mass="87892">MASFVTEVLASSGKLEKEDLASKISKISRKVEDTKEEVCDMITKRYKEFLPSLQRSEELMGQVEEVSKEMDTLKNCIETEVQQNIHCSMAEYAKVKQQLEKNTVILTMLGHLKEFHNAMEEFSKAMAENKYVDAAKLLEKAQLSADSLKTWKSSELPLLRALSSELIVQRENFIYHLGDEWKRLAIWKLPSSKEPTNLRWSLKTELKLTLSCSKDGDPSCPALLSCILQALAIQGDLPYKIKLFSQVLLKNMLKPLVIYGGLSVKVTEHSDGPTLTVEHLESHCQQEHSTPSQVYTKLLLVLKTLHSHLLDVSVGEKKLSAILGELIWEELSHCIIHECLVYSIPTNSSQLEKYNAVIKETEEFERSLKEMQYLQRDSTDLLKYAKDVNCHFASKKCKDVIVAARKLMTSKMHNTVRIKPETKLTLPKLPAQGSEASGKQQTVKQSSEVEEEVRLAGHHQQLSSRTLCLPVCRISESVQQLMELALSTLREAVGSSTQCAMQLFFTVRNIFQLFYDVVPTYHKENLLKFPHLAAIQHNNCMYLAHHLLTLGHHFRPHLPQLLSDGIATFVDMVPSFRKLGAQCFLAQLNIQKAELLERLSSARNFSNLDDEENYTAASKAVRQVIHQLKQLGIVWQDVLPVNIYCKAMGSLLNTAICEVMAKIMMLEDISSEDGEHLHTLCQTLIEEGPLVFVPLAEERKNTTYQEEVPLFVQKWMTFKELVIVLRANLQEIVNRWAEGKGPLASEFSSSEMKSLIRALFQNTERRALALTKIK</sequence>
<dbReference type="InterPro" id="IPR009361">
    <property type="entry name" value="Zw10_N"/>
</dbReference>
<evidence type="ECO:0000256" key="21">
    <source>
        <dbReference type="ARBA" id="ARBA00065852"/>
    </source>
</evidence>
<evidence type="ECO:0000256" key="13">
    <source>
        <dbReference type="ARBA" id="ARBA00022892"/>
    </source>
</evidence>
<dbReference type="GO" id="GO:1990423">
    <property type="term" value="C:RZZ complex"/>
    <property type="evidence" value="ECO:0007669"/>
    <property type="project" value="TreeGrafter"/>
</dbReference>
<evidence type="ECO:0000256" key="7">
    <source>
        <dbReference type="ARBA" id="ARBA00022490"/>
    </source>
</evidence>
<evidence type="ECO:0000256" key="17">
    <source>
        <dbReference type="ARBA" id="ARBA00023136"/>
    </source>
</evidence>
<evidence type="ECO:0000256" key="1">
    <source>
        <dbReference type="ARBA" id="ARBA00004186"/>
    </source>
</evidence>
<dbReference type="Pfam" id="PF22766">
    <property type="entry name" value="ZW10_C2"/>
    <property type="match status" value="1"/>
</dbReference>
<feature type="compositionally biased region" description="Polar residues" evidence="23">
    <location>
        <begin position="434"/>
        <end position="446"/>
    </location>
</feature>
<evidence type="ECO:0000313" key="29">
    <source>
        <dbReference type="Proteomes" id="UP001174136"/>
    </source>
</evidence>
<dbReference type="GO" id="GO:0005819">
    <property type="term" value="C:spindle"/>
    <property type="evidence" value="ECO:0007669"/>
    <property type="project" value="UniProtKB-SubCell"/>
</dbReference>
<feature type="domain" description="Centromere/kinetochore protein zw10 N-terminal" evidence="24">
    <location>
        <begin position="28"/>
        <end position="119"/>
    </location>
</feature>
<dbReference type="InterPro" id="IPR048343">
    <property type="entry name" value="ZW10_C"/>
</dbReference>
<dbReference type="Pfam" id="PF20666">
    <property type="entry name" value="ZW10_C"/>
    <property type="match status" value="1"/>
</dbReference>
<evidence type="ECO:0000256" key="6">
    <source>
        <dbReference type="ARBA" id="ARBA00022454"/>
    </source>
</evidence>
<keyword evidence="14" id="KW-0653">Protein transport</keyword>
<evidence type="ECO:0000259" key="25">
    <source>
        <dbReference type="Pfam" id="PF20665"/>
    </source>
</evidence>
<dbReference type="GO" id="GO:0005634">
    <property type="term" value="C:nucleus"/>
    <property type="evidence" value="ECO:0007669"/>
    <property type="project" value="InterPro"/>
</dbReference>
<dbReference type="PANTHER" id="PTHR12205">
    <property type="entry name" value="CENTROMERE/KINETOCHORE PROTEIN ZW10"/>
    <property type="match status" value="1"/>
</dbReference>
<evidence type="ECO:0000259" key="27">
    <source>
        <dbReference type="Pfam" id="PF22766"/>
    </source>
</evidence>
<dbReference type="GO" id="GO:0015031">
    <property type="term" value="P:protein transport"/>
    <property type="evidence" value="ECO:0007669"/>
    <property type="project" value="UniProtKB-KW"/>
</dbReference>
<keyword evidence="10" id="KW-0498">Mitosis</keyword>
<feature type="domain" description="ZW10 C-terminal helical" evidence="27">
    <location>
        <begin position="619"/>
        <end position="773"/>
    </location>
</feature>
<dbReference type="InterPro" id="IPR048344">
    <property type="entry name" value="Zw10_middle"/>
</dbReference>
<keyword evidence="16" id="KW-0175">Coiled coil</keyword>
<evidence type="ECO:0000256" key="14">
    <source>
        <dbReference type="ARBA" id="ARBA00022927"/>
    </source>
</evidence>
<dbReference type="PANTHER" id="PTHR12205:SF0">
    <property type="entry name" value="CENTROMERE_KINETOCHORE PROTEIN ZW10 HOMOLOG"/>
    <property type="match status" value="1"/>
</dbReference>
<dbReference type="FunFam" id="1.10.357.150:FF:000001">
    <property type="entry name" value="centromere/kinetochore protein zw10 homolog"/>
    <property type="match status" value="1"/>
</dbReference>
<keyword evidence="13" id="KW-0931">ER-Golgi transport</keyword>
<dbReference type="GO" id="GO:0051301">
    <property type="term" value="P:cell division"/>
    <property type="evidence" value="ECO:0007669"/>
    <property type="project" value="UniProtKB-KW"/>
</dbReference>
<evidence type="ECO:0000256" key="22">
    <source>
        <dbReference type="ARBA" id="ARBA00069312"/>
    </source>
</evidence>
<dbReference type="Pfam" id="PF06248">
    <property type="entry name" value="Zw10_N"/>
    <property type="match status" value="1"/>
</dbReference>
<keyword evidence="11" id="KW-0256">Endoplasmic reticulum</keyword>
<evidence type="ECO:0000256" key="18">
    <source>
        <dbReference type="ARBA" id="ARBA00023212"/>
    </source>
</evidence>
<dbReference type="Gene3D" id="1.10.357.150">
    <property type="match status" value="1"/>
</dbReference>
<keyword evidence="6" id="KW-0158">Chromosome</keyword>
<feature type="region of interest" description="Disordered" evidence="23">
    <location>
        <begin position="429"/>
        <end position="450"/>
    </location>
</feature>
<keyword evidence="5" id="KW-0813">Transport</keyword>
<keyword evidence="8" id="KW-0597">Phosphoprotein</keyword>
<dbReference type="GO" id="GO:0007094">
    <property type="term" value="P:mitotic spindle assembly checkpoint signaling"/>
    <property type="evidence" value="ECO:0007669"/>
    <property type="project" value="TreeGrafter"/>
</dbReference>
<dbReference type="Proteomes" id="UP001174136">
    <property type="component" value="Unassembled WGS sequence"/>
</dbReference>
<feature type="domain" description="Centromere/kinetochore protein zw10 C-terminal" evidence="26">
    <location>
        <begin position="467"/>
        <end position="597"/>
    </location>
</feature>
<dbReference type="Pfam" id="PF20665">
    <property type="entry name" value="Zw10_middle"/>
    <property type="match status" value="1"/>
</dbReference>
<keyword evidence="19" id="KW-0131">Cell cycle</keyword>
<evidence type="ECO:0000256" key="19">
    <source>
        <dbReference type="ARBA" id="ARBA00023306"/>
    </source>
</evidence>
<keyword evidence="20" id="KW-0137">Centromere</keyword>
<evidence type="ECO:0000259" key="24">
    <source>
        <dbReference type="Pfam" id="PF06248"/>
    </source>
</evidence>